<dbReference type="EMBL" id="JAKIXB020000047">
    <property type="protein sequence ID" value="KAL1592451.1"/>
    <property type="molecule type" value="Genomic_DNA"/>
</dbReference>
<feature type="transmembrane region" description="Helical" evidence="2">
    <location>
        <begin position="249"/>
        <end position="267"/>
    </location>
</feature>
<evidence type="ECO:0000313" key="4">
    <source>
        <dbReference type="Proteomes" id="UP001521222"/>
    </source>
</evidence>
<dbReference type="PANTHER" id="PTHR35394">
    <property type="entry name" value="DUF3176 DOMAIN-CONTAINING PROTEIN"/>
    <property type="match status" value="1"/>
</dbReference>
<keyword evidence="2" id="KW-0812">Transmembrane</keyword>
<feature type="region of interest" description="Disordered" evidence="1">
    <location>
        <begin position="37"/>
        <end position="83"/>
    </location>
</feature>
<sequence length="833" mass="92691">MPYPISPPEQASAPYNGKQWPAFPGIPIFLETNDERSIPKTYGTTPTTPTTPKFLAHGRPAPSSPTHLTTPPEGNSMQHSPTTTIQTSSARSSVWPIPEPPPEIQHQQSRRPTLHFFPTQRPRVRLDGMPTLQIPSFNEKTPNEKTPINFTPPGLGIVDGLPKPPTIQISSPISVKSEYPPNNIAQRIEERLWRYTRSGNVLKRWLVEILSWLFSAVCMAAIICVLVILKDQKLTKWSLAEKTGLTLNAYISILSKMAGAALILPVSEALGQLKWSWFLGHSKQMWDYEIFDNASRGPWGSLLLLIRTKGKSLAALGALVTLASLALDPFFQQVVDFPDRWALANTSSAIPRVVQYRPFYTPEYFQGIETTLLNENIRPIVSQFFVDNGTQPVPFGNGTRPDIPLSCPTSNCTWPEYETLGMCSQCVDVSDMLDYACLHTRIDWSSNRTGPLPDAGYPNGTVCGYFLNATSDEPVLMSGYILEDNTTDPSAGEVLLTRALPLTEMINKTPLWGGSVNFKHVRNPLLDALIVSAINDSESVYNGQIPVAHECMLAWCVQTITSAYSDGVYEENVTSTYLNTTSEPTSWPWESFPVKLDGDVGTVVLWAPDINIAPSVSASNRSHIVSSNRSYYVDNMTVSNVVQNFDDYFPSYYTVKNGSDEPMLRYKDYLDGPSYRKLTFNPFQAPNNFTHHMERLATALTNVVRSDVSSRDMIPGKAYSHENYVSVRWEWLALPLGLLLSSLVFLAATVVQSAIEGDRVGVWKTSAIATLLYGLPDDVQKKINSSAEDGTPRTKAKELRVKLQPNRAWRISENLFSPFATKPRLNQPPPGWI</sequence>
<feature type="compositionally biased region" description="Polar residues" evidence="1">
    <location>
        <begin position="64"/>
        <end position="83"/>
    </location>
</feature>
<accession>A0ABR3QJV8</accession>
<gene>
    <name evidence="3" type="ORF">SLS59_009804</name>
</gene>
<dbReference type="Proteomes" id="UP001521222">
    <property type="component" value="Unassembled WGS sequence"/>
</dbReference>
<evidence type="ECO:0000313" key="3">
    <source>
        <dbReference type="EMBL" id="KAL1592451.1"/>
    </source>
</evidence>
<name>A0ABR3QJV8_9PLEO</name>
<feature type="transmembrane region" description="Helical" evidence="2">
    <location>
        <begin position="205"/>
        <end position="229"/>
    </location>
</feature>
<evidence type="ECO:0000256" key="1">
    <source>
        <dbReference type="SAM" id="MobiDB-lite"/>
    </source>
</evidence>
<keyword evidence="4" id="KW-1185">Reference proteome</keyword>
<evidence type="ECO:0000256" key="2">
    <source>
        <dbReference type="SAM" id="Phobius"/>
    </source>
</evidence>
<evidence type="ECO:0008006" key="5">
    <source>
        <dbReference type="Google" id="ProtNLM"/>
    </source>
</evidence>
<dbReference type="PANTHER" id="PTHR35394:SF5">
    <property type="entry name" value="DUF3176 DOMAIN-CONTAINING PROTEIN"/>
    <property type="match status" value="1"/>
</dbReference>
<organism evidence="3 4">
    <name type="scientific">Nothophoma quercina</name>
    <dbReference type="NCBI Taxonomy" id="749835"/>
    <lineage>
        <taxon>Eukaryota</taxon>
        <taxon>Fungi</taxon>
        <taxon>Dikarya</taxon>
        <taxon>Ascomycota</taxon>
        <taxon>Pezizomycotina</taxon>
        <taxon>Dothideomycetes</taxon>
        <taxon>Pleosporomycetidae</taxon>
        <taxon>Pleosporales</taxon>
        <taxon>Pleosporineae</taxon>
        <taxon>Didymellaceae</taxon>
        <taxon>Nothophoma</taxon>
    </lineage>
</organism>
<dbReference type="Pfam" id="PF11374">
    <property type="entry name" value="DUF3176"/>
    <property type="match status" value="1"/>
</dbReference>
<comment type="caution">
    <text evidence="3">The sequence shown here is derived from an EMBL/GenBank/DDBJ whole genome shotgun (WGS) entry which is preliminary data.</text>
</comment>
<dbReference type="InterPro" id="IPR021514">
    <property type="entry name" value="DUF3176"/>
</dbReference>
<keyword evidence="2" id="KW-1133">Transmembrane helix</keyword>
<reference evidence="3 4" key="1">
    <citation type="submission" date="2024-02" db="EMBL/GenBank/DDBJ databases">
        <title>De novo assembly and annotation of 12 fungi associated with fruit tree decline syndrome in Ontario, Canada.</title>
        <authorList>
            <person name="Sulman M."/>
            <person name="Ellouze W."/>
            <person name="Ilyukhin E."/>
        </authorList>
    </citation>
    <scope>NUCLEOTIDE SEQUENCE [LARGE SCALE GENOMIC DNA]</scope>
    <source>
        <strain evidence="3 4">M97-236</strain>
    </source>
</reference>
<keyword evidence="2" id="KW-0472">Membrane</keyword>
<proteinExistence type="predicted"/>
<protein>
    <recommendedName>
        <fullName evidence="5">DUF3176 domain containing protein</fullName>
    </recommendedName>
</protein>